<feature type="chain" id="PRO_5043908341" description="Male accessory gland protein" evidence="1">
    <location>
        <begin position="23"/>
        <end position="222"/>
    </location>
</feature>
<dbReference type="EMBL" id="AP029263">
    <property type="protein sequence ID" value="BFF90346.1"/>
    <property type="molecule type" value="Genomic_DNA"/>
</dbReference>
<reference evidence="2 3" key="1">
    <citation type="submission" date="2024-02" db="EMBL/GenBank/DDBJ databases">
        <title>A chromosome-level genome assembly of Drosophila madeirensis, a fruit fly species endemic to Madeira island.</title>
        <authorList>
            <person name="Tomihara K."/>
            <person name="Llopart A."/>
            <person name="Yamamoto D."/>
        </authorList>
    </citation>
    <scope>NUCLEOTIDE SEQUENCE [LARGE SCALE GENOMIC DNA]</scope>
    <source>
        <strain evidence="2 3">RF1</strain>
    </source>
</reference>
<dbReference type="SUPFAM" id="SSF50814">
    <property type="entry name" value="Lipocalins"/>
    <property type="match status" value="1"/>
</dbReference>
<evidence type="ECO:0008006" key="4">
    <source>
        <dbReference type="Google" id="ProtNLM"/>
    </source>
</evidence>
<gene>
    <name evidence="2" type="ORF">DMAD_08888</name>
</gene>
<keyword evidence="3" id="KW-1185">Reference proteome</keyword>
<evidence type="ECO:0000256" key="1">
    <source>
        <dbReference type="SAM" id="SignalP"/>
    </source>
</evidence>
<proteinExistence type="predicted"/>
<organism evidence="2 3">
    <name type="scientific">Drosophila madeirensis</name>
    <name type="common">Fruit fly</name>
    <dbReference type="NCBI Taxonomy" id="30013"/>
    <lineage>
        <taxon>Eukaryota</taxon>
        <taxon>Metazoa</taxon>
        <taxon>Ecdysozoa</taxon>
        <taxon>Arthropoda</taxon>
        <taxon>Hexapoda</taxon>
        <taxon>Insecta</taxon>
        <taxon>Pterygota</taxon>
        <taxon>Neoptera</taxon>
        <taxon>Endopterygota</taxon>
        <taxon>Diptera</taxon>
        <taxon>Brachycera</taxon>
        <taxon>Muscomorpha</taxon>
        <taxon>Ephydroidea</taxon>
        <taxon>Drosophilidae</taxon>
        <taxon>Drosophila</taxon>
        <taxon>Sophophora</taxon>
    </lineage>
</organism>
<sequence length="222" mass="23328">MCKSVMICLAIVAAVLVFAVQGQTPPATPTQCSSVVSSLGFNNSNLTGNWIEVARNPAANVSCIQISAQLWNKTNLLVNVSHSSSLQSLYMDVNEKANITLASDVAASTAGYNVTFTKNGQNETSVYIKLLSTADSDKYLLGCAYTDAANVSTSYGFILSRGGYTAAGIETANNNASLYYSNFISGTYSNVTQIGCYASSASQTLPLLTGFLAVAMALIFKA</sequence>
<dbReference type="AlphaFoldDB" id="A0AAU9F5S8"/>
<dbReference type="Proteomes" id="UP001500889">
    <property type="component" value="Chromosome O"/>
</dbReference>
<keyword evidence="1" id="KW-0732">Signal</keyword>
<feature type="signal peptide" evidence="1">
    <location>
        <begin position="1"/>
        <end position="22"/>
    </location>
</feature>
<dbReference type="Gene3D" id="2.40.128.20">
    <property type="match status" value="1"/>
</dbReference>
<protein>
    <recommendedName>
        <fullName evidence="4">Male accessory gland protein</fullName>
    </recommendedName>
</protein>
<evidence type="ECO:0000313" key="3">
    <source>
        <dbReference type="Proteomes" id="UP001500889"/>
    </source>
</evidence>
<accession>A0AAU9F5S8</accession>
<evidence type="ECO:0000313" key="2">
    <source>
        <dbReference type="EMBL" id="BFF90346.1"/>
    </source>
</evidence>
<name>A0AAU9F5S8_DROMD</name>
<dbReference type="InterPro" id="IPR012674">
    <property type="entry name" value="Calycin"/>
</dbReference>